<sequence length="286" mass="31683">MQRTYISAPSFDYPPGGSIAIGRILSNPLDPGTCINREGPLDFPDNMRKQSLQVSQYKYADPHTQSGLIGIWAKFLEFLGLTATASFSWSSSRGNVYEFKEMLTEFVDPTPEYLEKCIREPLVKKYIEETGYKKSIYMITGVRIAIGATVAISRSCEKNGHVRVGVNGTSSGAPGSGGPEIKYRNDKGEELSFSSSSSFVFAYRLREFYYTKHGVRDKMFSKATLYSQDGAKLDTEQKVKEYIPKADTLLTESQTVASLRLEGEEVIDEEDGTKCAFVTGVVPTTA</sequence>
<protein>
    <submittedName>
        <fullName evidence="1">Uncharacterized protein</fullName>
    </submittedName>
</protein>
<reference evidence="1" key="2">
    <citation type="submission" date="2020-04" db="EMBL/GenBank/DDBJ databases">
        <authorList>
            <person name="Santos R.A.C."/>
            <person name="Steenwyk J.L."/>
            <person name="Rivero-Menendez O."/>
            <person name="Mead M.E."/>
            <person name="Silva L.P."/>
            <person name="Bastos R.W."/>
            <person name="Alastruey-Izquierdo A."/>
            <person name="Goldman G.H."/>
            <person name="Rokas A."/>
        </authorList>
    </citation>
    <scope>NUCLEOTIDE SEQUENCE</scope>
    <source>
        <strain evidence="1">CNM-CM6805</strain>
    </source>
</reference>
<dbReference type="AlphaFoldDB" id="A0A8H4GLQ0"/>
<name>A0A8H4GLQ0_9EURO</name>
<gene>
    <name evidence="1" type="ORF">CNMCM6805_009550</name>
</gene>
<organism evidence="1 2">
    <name type="scientific">Aspergillus fumigatiaffinis</name>
    <dbReference type="NCBI Taxonomy" id="340414"/>
    <lineage>
        <taxon>Eukaryota</taxon>
        <taxon>Fungi</taxon>
        <taxon>Dikarya</taxon>
        <taxon>Ascomycota</taxon>
        <taxon>Pezizomycotina</taxon>
        <taxon>Eurotiomycetes</taxon>
        <taxon>Eurotiomycetidae</taxon>
        <taxon>Eurotiales</taxon>
        <taxon>Aspergillaceae</taxon>
        <taxon>Aspergillus</taxon>
        <taxon>Aspergillus subgen. Fumigati</taxon>
    </lineage>
</organism>
<comment type="caution">
    <text evidence="1">The sequence shown here is derived from an EMBL/GenBank/DDBJ whole genome shotgun (WGS) entry which is preliminary data.</text>
</comment>
<proteinExistence type="predicted"/>
<evidence type="ECO:0000313" key="2">
    <source>
        <dbReference type="Proteomes" id="UP000653565"/>
    </source>
</evidence>
<evidence type="ECO:0000313" key="1">
    <source>
        <dbReference type="EMBL" id="KAF4233065.1"/>
    </source>
</evidence>
<dbReference type="Proteomes" id="UP000653565">
    <property type="component" value="Unassembled WGS sequence"/>
</dbReference>
<dbReference type="EMBL" id="JAAAPX010000083">
    <property type="protein sequence ID" value="KAF4233065.1"/>
    <property type="molecule type" value="Genomic_DNA"/>
</dbReference>
<reference evidence="1" key="1">
    <citation type="journal article" date="2020" name="bioRxiv">
        <title>Genomic and phenotypic heterogeneity of clinical isolates of the human pathogens Aspergillus fumigatus, Aspergillus lentulus and Aspergillus fumigatiaffinis.</title>
        <authorList>
            <person name="dos Santos R.A.C."/>
            <person name="Steenwyk J.L."/>
            <person name="Rivero-Menendez O."/>
            <person name="Mead M.E."/>
            <person name="Silva L.P."/>
            <person name="Bastos R.W."/>
            <person name="Alastruey-Izquierdo A."/>
            <person name="Goldman G.H."/>
            <person name="Rokas A."/>
        </authorList>
    </citation>
    <scope>NUCLEOTIDE SEQUENCE</scope>
    <source>
        <strain evidence="1">CNM-CM6805</strain>
    </source>
</reference>
<keyword evidence="2" id="KW-1185">Reference proteome</keyword>
<dbReference type="OrthoDB" id="4500473at2759"/>
<accession>A0A8H4GLQ0</accession>